<feature type="compositionally biased region" description="Basic and acidic residues" evidence="1">
    <location>
        <begin position="315"/>
        <end position="335"/>
    </location>
</feature>
<feature type="region of interest" description="Disordered" evidence="1">
    <location>
        <begin position="252"/>
        <end position="283"/>
    </location>
</feature>
<evidence type="ECO:0000313" key="2">
    <source>
        <dbReference type="Proteomes" id="UP000887572"/>
    </source>
</evidence>
<accession>A0A914IBU9</accession>
<feature type="compositionally biased region" description="Basic and acidic residues" evidence="1">
    <location>
        <begin position="259"/>
        <end position="272"/>
    </location>
</feature>
<protein>
    <submittedName>
        <fullName evidence="3">Uncharacterized protein</fullName>
    </submittedName>
</protein>
<feature type="region of interest" description="Disordered" evidence="1">
    <location>
        <begin position="1"/>
        <end position="21"/>
    </location>
</feature>
<name>A0A914IBU9_GLORO</name>
<feature type="region of interest" description="Disordered" evidence="1">
    <location>
        <begin position="315"/>
        <end position="394"/>
    </location>
</feature>
<proteinExistence type="predicted"/>
<sequence>MPTTGAAGQSGQPPKKRVQFKDDAILVQTRRYEPNPAEWTAFDAQSQPRRQMIRGGNNIRAEDRRRREKYAQKGEETAAIAAGWRLIGVDGAVERVEPGANSVSRAIETERCANTVGHFWQNRTSIPELQPLDDENGTTGADEWFCETMAIPLELVPAGNDAKQMQPTAAFVESAAGAIEVSGKDQPIESGTNHWSLDGGRNECQQLLSDIRALLDVPEMSAEETANALERCGTRSPREICAEMLRMLEAPLGSEVSDDEHSKEKQPVDGEKTAPVATNASEMNSDILHPSEAEEASEEATNLVVYVRREVEAVQQAEKEEETRENDAKEDQNGEKDDDEEEEEDEEEEDEEEEEESVLPPGLFDDTSSGEENADEVGQKWPSPKLPRPAIGFGLHPCGFKVALEGIEPLTKRFQIALVRRDLIIKAEQKNSKSGKKSAQQ</sequence>
<evidence type="ECO:0000313" key="3">
    <source>
        <dbReference type="WBParaSite" id="Gr19_v10_g8499.t1"/>
    </source>
</evidence>
<keyword evidence="2" id="KW-1185">Reference proteome</keyword>
<dbReference type="AlphaFoldDB" id="A0A914IBU9"/>
<feature type="compositionally biased region" description="Acidic residues" evidence="1">
    <location>
        <begin position="336"/>
        <end position="357"/>
    </location>
</feature>
<dbReference type="WBParaSite" id="Gr19_v10_g8499.t1">
    <property type="protein sequence ID" value="Gr19_v10_g8499.t1"/>
    <property type="gene ID" value="Gr19_v10_g8499"/>
</dbReference>
<feature type="compositionally biased region" description="Polar residues" evidence="1">
    <location>
        <begin position="1"/>
        <end position="12"/>
    </location>
</feature>
<evidence type="ECO:0000256" key="1">
    <source>
        <dbReference type="SAM" id="MobiDB-lite"/>
    </source>
</evidence>
<organism evidence="2 3">
    <name type="scientific">Globodera rostochiensis</name>
    <name type="common">Golden nematode worm</name>
    <name type="synonym">Heterodera rostochiensis</name>
    <dbReference type="NCBI Taxonomy" id="31243"/>
    <lineage>
        <taxon>Eukaryota</taxon>
        <taxon>Metazoa</taxon>
        <taxon>Ecdysozoa</taxon>
        <taxon>Nematoda</taxon>
        <taxon>Chromadorea</taxon>
        <taxon>Rhabditida</taxon>
        <taxon>Tylenchina</taxon>
        <taxon>Tylenchomorpha</taxon>
        <taxon>Tylenchoidea</taxon>
        <taxon>Heteroderidae</taxon>
        <taxon>Heteroderinae</taxon>
        <taxon>Globodera</taxon>
    </lineage>
</organism>
<reference evidence="3" key="1">
    <citation type="submission" date="2022-11" db="UniProtKB">
        <authorList>
            <consortium name="WormBaseParasite"/>
        </authorList>
    </citation>
    <scope>IDENTIFICATION</scope>
</reference>
<dbReference type="Proteomes" id="UP000887572">
    <property type="component" value="Unplaced"/>
</dbReference>